<dbReference type="EMBL" id="CAEZVT010000023">
    <property type="protein sequence ID" value="CAB4632033.1"/>
    <property type="molecule type" value="Genomic_DNA"/>
</dbReference>
<sequence length="148" mass="15956">MIVEGVKGVEKGLLGLVFTLQELDIVNQKDVNIPIFSLEERSSVVLNGINKVVGELFRGNVSDLDLGVKIQGVVADGVQKVSLAKPRTTINKQWVIGLRRGLGNRESSRVGKSVGPSGHEVIEVVFRVQTGIKQDPNGAGFPRVFLAL</sequence>
<reference evidence="1" key="1">
    <citation type="submission" date="2020-05" db="EMBL/GenBank/DDBJ databases">
        <authorList>
            <person name="Chiriac C."/>
            <person name="Salcher M."/>
            <person name="Ghai R."/>
            <person name="Kavagutti S V."/>
        </authorList>
    </citation>
    <scope>NUCLEOTIDE SEQUENCE</scope>
</reference>
<proteinExistence type="predicted"/>
<dbReference type="AlphaFoldDB" id="A0A6J6J691"/>
<protein>
    <submittedName>
        <fullName evidence="1">Unannotated protein</fullName>
    </submittedName>
</protein>
<organism evidence="1">
    <name type="scientific">freshwater metagenome</name>
    <dbReference type="NCBI Taxonomy" id="449393"/>
    <lineage>
        <taxon>unclassified sequences</taxon>
        <taxon>metagenomes</taxon>
        <taxon>ecological metagenomes</taxon>
    </lineage>
</organism>
<evidence type="ECO:0000313" key="1">
    <source>
        <dbReference type="EMBL" id="CAB4632033.1"/>
    </source>
</evidence>
<gene>
    <name evidence="1" type="ORF">UFOPK2131_00353</name>
</gene>
<accession>A0A6J6J691</accession>
<name>A0A6J6J691_9ZZZZ</name>